<dbReference type="RefSeq" id="WP_115218799.1">
    <property type="nucleotide sequence ID" value="NZ_UHIA01000004.1"/>
</dbReference>
<sequence>MKKGYFYGLIAAFILQSLALAYVIWGHYEAQSKGRHFLFQTEPIDPRDYFRGQYVALNFAADSGKEIANDVCQTEDYQVVSGKLYARLKQNAQGLAEIDFVSRHPPQGDDYVRINDGYCTGKTLHFSLPFKRYYANENEALPMEVAAREHPEQTFLQVAVYRGRYAVERLILPAAAQP</sequence>
<organism evidence="2 3">
    <name type="scientific">Suttonella indologenes</name>
    <dbReference type="NCBI Taxonomy" id="13276"/>
    <lineage>
        <taxon>Bacteria</taxon>
        <taxon>Pseudomonadati</taxon>
        <taxon>Pseudomonadota</taxon>
        <taxon>Gammaproteobacteria</taxon>
        <taxon>Cardiobacteriales</taxon>
        <taxon>Cardiobacteriaceae</taxon>
        <taxon>Suttonella</taxon>
    </lineage>
</organism>
<dbReference type="Proteomes" id="UP000254575">
    <property type="component" value="Unassembled WGS sequence"/>
</dbReference>
<dbReference type="Pfam" id="PF14345">
    <property type="entry name" value="GDYXXLXY"/>
    <property type="match status" value="1"/>
</dbReference>
<dbReference type="InterPro" id="IPR025833">
    <property type="entry name" value="GDYXXLXY"/>
</dbReference>
<keyword evidence="1" id="KW-0472">Membrane</keyword>
<evidence type="ECO:0000256" key="1">
    <source>
        <dbReference type="SAM" id="Phobius"/>
    </source>
</evidence>
<proteinExistence type="predicted"/>
<dbReference type="EMBL" id="UHIA01000004">
    <property type="protein sequence ID" value="SUO97838.1"/>
    <property type="molecule type" value="Genomic_DNA"/>
</dbReference>
<dbReference type="AlphaFoldDB" id="A0A380MZZ4"/>
<keyword evidence="3" id="KW-1185">Reference proteome</keyword>
<feature type="transmembrane region" description="Helical" evidence="1">
    <location>
        <begin position="6"/>
        <end position="25"/>
    </location>
</feature>
<keyword evidence="1" id="KW-1133">Transmembrane helix</keyword>
<keyword evidence="1" id="KW-0812">Transmembrane</keyword>
<name>A0A380MZZ4_9GAMM</name>
<evidence type="ECO:0000313" key="3">
    <source>
        <dbReference type="Proteomes" id="UP000254575"/>
    </source>
</evidence>
<gene>
    <name evidence="2" type="ORF">NCTC10717_01645</name>
</gene>
<evidence type="ECO:0000313" key="2">
    <source>
        <dbReference type="EMBL" id="SUO97838.1"/>
    </source>
</evidence>
<dbReference type="OrthoDB" id="4868247at2"/>
<reference evidence="2 3" key="1">
    <citation type="submission" date="2018-06" db="EMBL/GenBank/DDBJ databases">
        <authorList>
            <consortium name="Pathogen Informatics"/>
            <person name="Doyle S."/>
        </authorList>
    </citation>
    <scope>NUCLEOTIDE SEQUENCE [LARGE SCALE GENOMIC DNA]</scope>
    <source>
        <strain evidence="2 3">NCTC10717</strain>
    </source>
</reference>
<accession>A0A380MZZ4</accession>
<protein>
    <submittedName>
        <fullName evidence="2">Uncharacterized membrane-anchored protein</fullName>
    </submittedName>
</protein>